<evidence type="ECO:0000313" key="1">
    <source>
        <dbReference type="EMBL" id="MED6152161.1"/>
    </source>
</evidence>
<accession>A0ABU6TTH5</accession>
<feature type="non-terminal residue" evidence="1">
    <location>
        <position position="1"/>
    </location>
</feature>
<dbReference type="EMBL" id="JASCZI010092280">
    <property type="protein sequence ID" value="MED6152161.1"/>
    <property type="molecule type" value="Genomic_DNA"/>
</dbReference>
<reference evidence="1 2" key="1">
    <citation type="journal article" date="2023" name="Plants (Basel)">
        <title>Bridging the Gap: Combining Genomics and Transcriptomics Approaches to Understand Stylosanthes scabra, an Orphan Legume from the Brazilian Caatinga.</title>
        <authorList>
            <person name="Ferreira-Neto J.R.C."/>
            <person name="da Silva M.D."/>
            <person name="Binneck E."/>
            <person name="de Melo N.F."/>
            <person name="da Silva R.H."/>
            <person name="de Melo A.L.T.M."/>
            <person name="Pandolfi V."/>
            <person name="Bustamante F.O."/>
            <person name="Brasileiro-Vidal A.C."/>
            <person name="Benko-Iseppon A.M."/>
        </authorList>
    </citation>
    <scope>NUCLEOTIDE SEQUENCE [LARGE SCALE GENOMIC DNA]</scope>
    <source>
        <tissue evidence="1">Leaves</tissue>
    </source>
</reference>
<gene>
    <name evidence="1" type="ORF">PIB30_089249</name>
</gene>
<evidence type="ECO:0000313" key="2">
    <source>
        <dbReference type="Proteomes" id="UP001341840"/>
    </source>
</evidence>
<keyword evidence="2" id="KW-1185">Reference proteome</keyword>
<dbReference type="Proteomes" id="UP001341840">
    <property type="component" value="Unassembled WGS sequence"/>
</dbReference>
<name>A0ABU6TTH5_9FABA</name>
<proteinExistence type="predicted"/>
<protein>
    <submittedName>
        <fullName evidence="1">Uncharacterized protein</fullName>
    </submittedName>
</protein>
<comment type="caution">
    <text evidence="1">The sequence shown here is derived from an EMBL/GenBank/DDBJ whole genome shotgun (WGS) entry which is preliminary data.</text>
</comment>
<organism evidence="1 2">
    <name type="scientific">Stylosanthes scabra</name>
    <dbReference type="NCBI Taxonomy" id="79078"/>
    <lineage>
        <taxon>Eukaryota</taxon>
        <taxon>Viridiplantae</taxon>
        <taxon>Streptophyta</taxon>
        <taxon>Embryophyta</taxon>
        <taxon>Tracheophyta</taxon>
        <taxon>Spermatophyta</taxon>
        <taxon>Magnoliopsida</taxon>
        <taxon>eudicotyledons</taxon>
        <taxon>Gunneridae</taxon>
        <taxon>Pentapetalae</taxon>
        <taxon>rosids</taxon>
        <taxon>fabids</taxon>
        <taxon>Fabales</taxon>
        <taxon>Fabaceae</taxon>
        <taxon>Papilionoideae</taxon>
        <taxon>50 kb inversion clade</taxon>
        <taxon>dalbergioids sensu lato</taxon>
        <taxon>Dalbergieae</taxon>
        <taxon>Pterocarpus clade</taxon>
        <taxon>Stylosanthes</taxon>
    </lineage>
</organism>
<sequence length="176" mass="19345">SRAQIDSLAGGSLHTKTVEEAQDLIELVANNQYLYSSEKGTVKKGVMEAESIDTLLQIHKSDPVICVAFKAILVKHVQQFWSNNHPSKLTTWAILQDSPTLIFIPKHIILVGGITQILDGEDKAINSSRAINFNKEINSSSEVNSIKVQGSPTIISSNLTLPLCNQILQSNLLIWN</sequence>